<feature type="transmembrane region" description="Helical" evidence="2">
    <location>
        <begin position="325"/>
        <end position="350"/>
    </location>
</feature>
<protein>
    <submittedName>
        <fullName evidence="3">Uncharacterized protein</fullName>
    </submittedName>
</protein>
<gene>
    <name evidence="3" type="ORF">TWF696_002247</name>
</gene>
<dbReference type="EMBL" id="JAVHNQ010000012">
    <property type="protein sequence ID" value="KAK6335473.1"/>
    <property type="molecule type" value="Genomic_DNA"/>
</dbReference>
<sequence length="381" mass="42961">MESQSPPVATDQSYSSQASEAVNSDAFVYSSGSDALALDDSVPDDILGSEVPRVRRRRRPDPIFLESPPRRTDLAIDNEIAKSYPTTSAEVRRFFKNPASNAVERSLYPFWQPSIWDPRWQGYCPRKIDFVAESADENATNTTPTLQIADSRRDPWLFLSEYSPTPAVSICSSIATYSDASDDDAISMYSDDSFDEFLSKSRDLKFVPTTDLRGGPPGGHNNPFHNLKSPAKKGTPTKRNSAQRESWRRSLRNPGTLGRRATLPQENNLADDGSQMEENVNTITIAELEVSSTPQTSDRPDLPTSETQDLFWTKMKAQWDRIHSMWRYFLAHGGWTTLVVFSWIILLILAQTNILRFRSWGMFNPDLRDQNSQFDSALGQS</sequence>
<comment type="caution">
    <text evidence="3">The sequence shown here is derived from an EMBL/GenBank/DDBJ whole genome shotgun (WGS) entry which is preliminary data.</text>
</comment>
<keyword evidence="2" id="KW-1133">Transmembrane helix</keyword>
<proteinExistence type="predicted"/>
<feature type="region of interest" description="Disordered" evidence="1">
    <location>
        <begin position="1"/>
        <end position="20"/>
    </location>
</feature>
<dbReference type="AlphaFoldDB" id="A0AAV9U7M1"/>
<evidence type="ECO:0000256" key="2">
    <source>
        <dbReference type="SAM" id="Phobius"/>
    </source>
</evidence>
<organism evidence="3 4">
    <name type="scientific">Orbilia brochopaga</name>
    <dbReference type="NCBI Taxonomy" id="3140254"/>
    <lineage>
        <taxon>Eukaryota</taxon>
        <taxon>Fungi</taxon>
        <taxon>Dikarya</taxon>
        <taxon>Ascomycota</taxon>
        <taxon>Pezizomycotina</taxon>
        <taxon>Orbiliomycetes</taxon>
        <taxon>Orbiliales</taxon>
        <taxon>Orbiliaceae</taxon>
        <taxon>Orbilia</taxon>
    </lineage>
</organism>
<reference evidence="3 4" key="1">
    <citation type="submission" date="2019-10" db="EMBL/GenBank/DDBJ databases">
        <authorList>
            <person name="Palmer J.M."/>
        </authorList>
    </citation>
    <scope>NUCLEOTIDE SEQUENCE [LARGE SCALE GENOMIC DNA]</scope>
    <source>
        <strain evidence="3 4">TWF696</strain>
    </source>
</reference>
<accession>A0AAV9U7M1</accession>
<evidence type="ECO:0000313" key="3">
    <source>
        <dbReference type="EMBL" id="KAK6335473.1"/>
    </source>
</evidence>
<feature type="region of interest" description="Disordered" evidence="1">
    <location>
        <begin position="208"/>
        <end position="275"/>
    </location>
</feature>
<dbReference type="Proteomes" id="UP001375240">
    <property type="component" value="Unassembled WGS sequence"/>
</dbReference>
<name>A0AAV9U7M1_9PEZI</name>
<keyword evidence="2" id="KW-0472">Membrane</keyword>
<keyword evidence="2" id="KW-0812">Transmembrane</keyword>
<evidence type="ECO:0000256" key="1">
    <source>
        <dbReference type="SAM" id="MobiDB-lite"/>
    </source>
</evidence>
<keyword evidence="4" id="KW-1185">Reference proteome</keyword>
<evidence type="ECO:0000313" key="4">
    <source>
        <dbReference type="Proteomes" id="UP001375240"/>
    </source>
</evidence>